<gene>
    <name evidence="1" type="ORF">AKAME5_002020600</name>
</gene>
<reference evidence="1" key="1">
    <citation type="submission" date="2022-08" db="EMBL/GenBank/DDBJ databases">
        <title>Genome sequencing of akame (Lates japonicus).</title>
        <authorList>
            <person name="Hashiguchi Y."/>
            <person name="Takahashi H."/>
        </authorList>
    </citation>
    <scope>NUCLEOTIDE SEQUENCE</scope>
    <source>
        <strain evidence="1">Kochi</strain>
    </source>
</reference>
<accession>A0AAD3N973</accession>
<dbReference type="Proteomes" id="UP001279410">
    <property type="component" value="Unassembled WGS sequence"/>
</dbReference>
<comment type="caution">
    <text evidence="1">The sequence shown here is derived from an EMBL/GenBank/DDBJ whole genome shotgun (WGS) entry which is preliminary data.</text>
</comment>
<dbReference type="AlphaFoldDB" id="A0AAD3N973"/>
<evidence type="ECO:0000313" key="2">
    <source>
        <dbReference type="Proteomes" id="UP001279410"/>
    </source>
</evidence>
<sequence length="121" mass="13567">MSRFGYELFQVSEERDEEVAFCHMLGGVWRTLTPDLVEERRLYLVTNPLGHEELHRVLGPVTCCESPVLRSVLTSESSPAVRAGPESPVLTSGLVLTSVSVSVRFCVHVDLLIYQTLYTQE</sequence>
<organism evidence="1 2">
    <name type="scientific">Lates japonicus</name>
    <name type="common">Japanese lates</name>
    <dbReference type="NCBI Taxonomy" id="270547"/>
    <lineage>
        <taxon>Eukaryota</taxon>
        <taxon>Metazoa</taxon>
        <taxon>Chordata</taxon>
        <taxon>Craniata</taxon>
        <taxon>Vertebrata</taxon>
        <taxon>Euteleostomi</taxon>
        <taxon>Actinopterygii</taxon>
        <taxon>Neopterygii</taxon>
        <taxon>Teleostei</taxon>
        <taxon>Neoteleostei</taxon>
        <taxon>Acanthomorphata</taxon>
        <taxon>Carangaria</taxon>
        <taxon>Carangaria incertae sedis</taxon>
        <taxon>Centropomidae</taxon>
        <taxon>Lates</taxon>
    </lineage>
</organism>
<keyword evidence="2" id="KW-1185">Reference proteome</keyword>
<protein>
    <submittedName>
        <fullName evidence="1">Phosphatidylinositol 4-phosphate 3-kinase C2 domain-containing subunit beta</fullName>
    </submittedName>
</protein>
<dbReference type="EMBL" id="BRZM01000156">
    <property type="protein sequence ID" value="GLD68893.1"/>
    <property type="molecule type" value="Genomic_DNA"/>
</dbReference>
<evidence type="ECO:0000313" key="1">
    <source>
        <dbReference type="EMBL" id="GLD68893.1"/>
    </source>
</evidence>
<name>A0AAD3N973_LATJO</name>
<proteinExistence type="predicted"/>